<evidence type="ECO:0000313" key="1">
    <source>
        <dbReference type="EMBL" id="MPM58040.1"/>
    </source>
</evidence>
<gene>
    <name evidence="1" type="ORF">SDC9_104869</name>
</gene>
<accession>A0A645AXZ2</accession>
<sequence>MLGGQNFGAAVDGMAHAVKDPAQHVAGHGQLQRVAQKADLGLSQVNAGGGLEELNHGVVAVDLQHLAAAGGAVGQLDFAQLVVGNALDIAHQHQRAGDLLYGLILPNHASSPPFAAMASISAAMSAAMAA</sequence>
<comment type="caution">
    <text evidence="1">The sequence shown here is derived from an EMBL/GenBank/DDBJ whole genome shotgun (WGS) entry which is preliminary data.</text>
</comment>
<dbReference type="AlphaFoldDB" id="A0A645AXZ2"/>
<proteinExistence type="predicted"/>
<protein>
    <submittedName>
        <fullName evidence="1">Uncharacterized protein</fullName>
    </submittedName>
</protein>
<organism evidence="1">
    <name type="scientific">bioreactor metagenome</name>
    <dbReference type="NCBI Taxonomy" id="1076179"/>
    <lineage>
        <taxon>unclassified sequences</taxon>
        <taxon>metagenomes</taxon>
        <taxon>ecological metagenomes</taxon>
    </lineage>
</organism>
<dbReference type="EMBL" id="VSSQ01016570">
    <property type="protein sequence ID" value="MPM58040.1"/>
    <property type="molecule type" value="Genomic_DNA"/>
</dbReference>
<name>A0A645AXZ2_9ZZZZ</name>
<reference evidence="1" key="1">
    <citation type="submission" date="2019-08" db="EMBL/GenBank/DDBJ databases">
        <authorList>
            <person name="Kucharzyk K."/>
            <person name="Murdoch R.W."/>
            <person name="Higgins S."/>
            <person name="Loffler F."/>
        </authorList>
    </citation>
    <scope>NUCLEOTIDE SEQUENCE</scope>
</reference>